<name>A0A1L1WAE7_9FLOR</name>
<dbReference type="GO" id="GO:0140359">
    <property type="term" value="F:ABC-type transporter activity"/>
    <property type="evidence" value="ECO:0007669"/>
    <property type="project" value="InterPro"/>
</dbReference>
<evidence type="ECO:0000256" key="2">
    <source>
        <dbReference type="ARBA" id="ARBA00022692"/>
    </source>
</evidence>
<dbReference type="InterPro" id="IPR000412">
    <property type="entry name" value="ABC_2_transport"/>
</dbReference>
<dbReference type="PANTHER" id="PTHR43229">
    <property type="entry name" value="NODULATION PROTEIN J"/>
    <property type="match status" value="1"/>
</dbReference>
<reference evidence="7" key="1">
    <citation type="submission" date="2014-03" db="EMBL/GenBank/DDBJ databases">
        <title>Molecular Investigation of Pacific North American Membranoptera.</title>
        <authorList>
            <person name="Hughey J.R."/>
            <person name="Hommersand M.H."/>
            <person name="Miller K.A."/>
            <person name="Fuller T."/>
            <person name="Lin S.-M."/>
        </authorList>
    </citation>
    <scope>NUCLEOTIDE SEQUENCE</scope>
</reference>
<feature type="transmembrane region" description="Helical" evidence="5">
    <location>
        <begin position="167"/>
        <end position="192"/>
    </location>
</feature>
<feature type="transmembrane region" description="Helical" evidence="5">
    <location>
        <begin position="51"/>
        <end position="69"/>
    </location>
</feature>
<accession>A0A1L1WAE7</accession>
<dbReference type="EMBL" id="KJ513670">
    <property type="protein sequence ID" value="AHZ94659.1"/>
    <property type="molecule type" value="Genomic_DNA"/>
</dbReference>
<evidence type="ECO:0000313" key="7">
    <source>
        <dbReference type="EMBL" id="AHZ94659.1"/>
    </source>
</evidence>
<evidence type="ECO:0000256" key="5">
    <source>
        <dbReference type="SAM" id="Phobius"/>
    </source>
</evidence>
<keyword evidence="7" id="KW-0150">Chloroplast</keyword>
<keyword evidence="4 5" id="KW-0472">Membrane</keyword>
<proteinExistence type="predicted"/>
<dbReference type="InterPro" id="IPR047817">
    <property type="entry name" value="ABC2_TM_bact-type"/>
</dbReference>
<dbReference type="InterPro" id="IPR013525">
    <property type="entry name" value="ABC2_TM"/>
</dbReference>
<dbReference type="GeneID" id="30689799"/>
<dbReference type="GO" id="GO:0043190">
    <property type="term" value="C:ATP-binding cassette (ABC) transporter complex"/>
    <property type="evidence" value="ECO:0007669"/>
    <property type="project" value="InterPro"/>
</dbReference>
<dbReference type="RefSeq" id="YP_009332645.1">
    <property type="nucleotide sequence ID" value="NC_032396.1"/>
</dbReference>
<gene>
    <name evidence="7" type="primary">ycf38</name>
</gene>
<feature type="transmembrane region" description="Helical" evidence="5">
    <location>
        <begin position="90"/>
        <end position="110"/>
    </location>
</feature>
<dbReference type="InterPro" id="IPR051784">
    <property type="entry name" value="Nod_factor_ABC_transporter"/>
</dbReference>
<dbReference type="PANTHER" id="PTHR43229:SF2">
    <property type="entry name" value="NODULATION PROTEIN J"/>
    <property type="match status" value="1"/>
</dbReference>
<feature type="transmembrane region" description="Helical" evidence="5">
    <location>
        <begin position="130"/>
        <end position="155"/>
    </location>
</feature>
<protein>
    <submittedName>
        <fullName evidence="7">Hypothetical chloroplast RF38</fullName>
    </submittedName>
</protein>
<comment type="subcellular location">
    <subcellularLocation>
        <location evidence="1">Membrane</location>
        <topology evidence="1">Multi-pass membrane protein</topology>
    </subcellularLocation>
</comment>
<feature type="domain" description="ABC transmembrane type-2" evidence="6">
    <location>
        <begin position="49"/>
        <end position="288"/>
    </location>
</feature>
<geneLocation type="chloroplast" evidence="7"/>
<organism evidence="7">
    <name type="scientific">Membranoptera weeksiae</name>
    <dbReference type="NCBI Taxonomy" id="158720"/>
    <lineage>
        <taxon>Eukaryota</taxon>
        <taxon>Rhodophyta</taxon>
        <taxon>Florideophyceae</taxon>
        <taxon>Rhodymeniophycidae</taxon>
        <taxon>Ceramiales</taxon>
        <taxon>Delesseriaceae</taxon>
        <taxon>Membranoptera</taxon>
    </lineage>
</organism>
<feature type="transmembrane region" description="Helical" evidence="5">
    <location>
        <begin position="224"/>
        <end position="245"/>
    </location>
</feature>
<keyword evidence="7" id="KW-0934">Plastid</keyword>
<feature type="transmembrane region" description="Helical" evidence="5">
    <location>
        <begin position="198"/>
        <end position="217"/>
    </location>
</feature>
<evidence type="ECO:0000259" key="6">
    <source>
        <dbReference type="PROSITE" id="PS51012"/>
    </source>
</evidence>
<dbReference type="PROSITE" id="PS51012">
    <property type="entry name" value="ABC_TM2"/>
    <property type="match status" value="1"/>
</dbReference>
<keyword evidence="2 5" id="KW-0812">Transmembrane</keyword>
<evidence type="ECO:0000256" key="1">
    <source>
        <dbReference type="ARBA" id="ARBA00004141"/>
    </source>
</evidence>
<dbReference type="PIRSF" id="PIRSF006648">
    <property type="entry name" value="DrrB"/>
    <property type="match status" value="1"/>
</dbReference>
<keyword evidence="3 5" id="KW-1133">Transmembrane helix</keyword>
<sequence>MIHSNLFIKKNNFLIPKNSLQIYSYHKNIYKEIIALVKRLYIQSYRRPSNIIAGIIQPLLWLILFGALFQNAPINLLGQYNIKYTQFLSYGIIAFTAFSSSINAGLPVIFDREFGFFNRLIVSPLVNKSALFICLIIYTLIISIIQIIIITILSLYLEKNIIQINHIISIISITTIMIINISNFSICISFILPGHIEFLALTLILNLPILFSSTALAPLSFMPYWLQMIACINPLTYSIEIIRYICINNSLKWNINIIETLWLQMNIQNCILILILTNIISFIIVKKIVKDKYK</sequence>
<dbReference type="Pfam" id="PF01061">
    <property type="entry name" value="ABC2_membrane"/>
    <property type="match status" value="1"/>
</dbReference>
<evidence type="ECO:0000256" key="4">
    <source>
        <dbReference type="ARBA" id="ARBA00023136"/>
    </source>
</evidence>
<evidence type="ECO:0000256" key="3">
    <source>
        <dbReference type="ARBA" id="ARBA00022989"/>
    </source>
</evidence>
<dbReference type="AlphaFoldDB" id="A0A1L1WAE7"/>
<feature type="transmembrane region" description="Helical" evidence="5">
    <location>
        <begin position="265"/>
        <end position="285"/>
    </location>
</feature>